<dbReference type="RefSeq" id="WP_088713302.1">
    <property type="nucleotide sequence ID" value="NZ_NFZT01000001.1"/>
</dbReference>
<organism evidence="2 3">
    <name type="scientific">Pacificimonas flava</name>
    <dbReference type="NCBI Taxonomy" id="1234595"/>
    <lineage>
        <taxon>Bacteria</taxon>
        <taxon>Pseudomonadati</taxon>
        <taxon>Pseudomonadota</taxon>
        <taxon>Alphaproteobacteria</taxon>
        <taxon>Sphingomonadales</taxon>
        <taxon>Sphingosinicellaceae</taxon>
        <taxon>Pacificimonas</taxon>
    </lineage>
</organism>
<dbReference type="EMBL" id="NFZT01000001">
    <property type="protein sequence ID" value="OWV34601.1"/>
    <property type="molecule type" value="Genomic_DNA"/>
</dbReference>
<dbReference type="GO" id="GO:0003677">
    <property type="term" value="F:DNA binding"/>
    <property type="evidence" value="ECO:0007669"/>
    <property type="project" value="InterPro"/>
</dbReference>
<protein>
    <submittedName>
        <fullName evidence="2">Transcriptional regulator</fullName>
    </submittedName>
</protein>
<gene>
    <name evidence="2" type="ORF">B5C34_02685</name>
</gene>
<dbReference type="Proteomes" id="UP000198462">
    <property type="component" value="Unassembled WGS sequence"/>
</dbReference>
<sequence>MKKIIPRGDLIKHLRLELERLSTQKEMANEIAVSVRMLRKIENENALIAPVLLDRIAKLLGVHRKAITLTLPTPLAAMARTDDGPRTDFDKEKLIPRHDWEYAQVTSDDGALYKEASNAHDLACVIEVPLNPETGTYVQDIVDMLTALTWSQRDIRHDIPASDQIATRRRLRELIVLLRGNDIWIYQARVLRRLPERYDLPPAGEPSTMEFRLTVAFGPPCEYGETSMKVPVDHGQPFVLPAWSAFVEKQGAPC</sequence>
<dbReference type="InterPro" id="IPR010982">
    <property type="entry name" value="Lambda_DNA-bd_dom_sf"/>
</dbReference>
<dbReference type="SMART" id="SM00530">
    <property type="entry name" value="HTH_XRE"/>
    <property type="match status" value="1"/>
</dbReference>
<name>A0A219B8J5_9SPHN</name>
<dbReference type="CDD" id="cd00093">
    <property type="entry name" value="HTH_XRE"/>
    <property type="match status" value="1"/>
</dbReference>
<reference evidence="3" key="1">
    <citation type="submission" date="2017-05" db="EMBL/GenBank/DDBJ databases">
        <authorList>
            <person name="Lin X."/>
        </authorList>
    </citation>
    <scope>NUCLEOTIDE SEQUENCE [LARGE SCALE GENOMIC DNA]</scope>
    <source>
        <strain evidence="3">JLT2012</strain>
    </source>
</reference>
<proteinExistence type="predicted"/>
<keyword evidence="3" id="KW-1185">Reference proteome</keyword>
<dbReference type="SUPFAM" id="SSF47413">
    <property type="entry name" value="lambda repressor-like DNA-binding domains"/>
    <property type="match status" value="1"/>
</dbReference>
<dbReference type="InterPro" id="IPR001387">
    <property type="entry name" value="Cro/C1-type_HTH"/>
</dbReference>
<evidence type="ECO:0000259" key="1">
    <source>
        <dbReference type="PROSITE" id="PS50943"/>
    </source>
</evidence>
<dbReference type="Gene3D" id="1.10.260.40">
    <property type="entry name" value="lambda repressor-like DNA-binding domains"/>
    <property type="match status" value="1"/>
</dbReference>
<feature type="domain" description="HTH cro/C1-type" evidence="1">
    <location>
        <begin position="23"/>
        <end position="67"/>
    </location>
</feature>
<accession>A0A219B8J5</accession>
<comment type="caution">
    <text evidence="2">The sequence shown here is derived from an EMBL/GenBank/DDBJ whole genome shotgun (WGS) entry which is preliminary data.</text>
</comment>
<evidence type="ECO:0000313" key="2">
    <source>
        <dbReference type="EMBL" id="OWV34601.1"/>
    </source>
</evidence>
<dbReference type="PROSITE" id="PS50943">
    <property type="entry name" value="HTH_CROC1"/>
    <property type="match status" value="1"/>
</dbReference>
<dbReference type="OrthoDB" id="7594118at2"/>
<evidence type="ECO:0000313" key="3">
    <source>
        <dbReference type="Proteomes" id="UP000198462"/>
    </source>
</evidence>
<dbReference type="AlphaFoldDB" id="A0A219B8J5"/>